<dbReference type="Proteomes" id="UP001286313">
    <property type="component" value="Unassembled WGS sequence"/>
</dbReference>
<dbReference type="EC" id="3.1.3.1" evidence="1"/>
<dbReference type="GO" id="GO:0004035">
    <property type="term" value="F:alkaline phosphatase activity"/>
    <property type="evidence" value="ECO:0007669"/>
    <property type="project" value="UniProtKB-EC"/>
</dbReference>
<evidence type="ECO:0000256" key="4">
    <source>
        <dbReference type="SAM" id="MobiDB-lite"/>
    </source>
</evidence>
<name>A0AAE1F437_PETCI</name>
<dbReference type="InterPro" id="IPR017850">
    <property type="entry name" value="Alkaline_phosphatase_core_sf"/>
</dbReference>
<evidence type="ECO:0000313" key="6">
    <source>
        <dbReference type="Proteomes" id="UP001286313"/>
    </source>
</evidence>
<evidence type="ECO:0000256" key="1">
    <source>
        <dbReference type="ARBA" id="ARBA00012647"/>
    </source>
</evidence>
<proteinExistence type="predicted"/>
<comment type="cofactor">
    <cofactor evidence="3">
        <name>Zn(2+)</name>
        <dbReference type="ChEBI" id="CHEBI:29105"/>
    </cofactor>
    <text evidence="3">Binds 2 Zn(2+) ions.</text>
</comment>
<dbReference type="PANTHER" id="PTHR11596:SF5">
    <property type="entry name" value="ALKALINE PHOSPHATASE"/>
    <property type="match status" value="1"/>
</dbReference>
<reference evidence="5" key="1">
    <citation type="submission" date="2023-10" db="EMBL/GenBank/DDBJ databases">
        <title>Genome assemblies of two species of porcelain crab, Petrolisthes cinctipes and Petrolisthes manimaculis (Anomura: Porcellanidae).</title>
        <authorList>
            <person name="Angst P."/>
        </authorList>
    </citation>
    <scope>NUCLEOTIDE SEQUENCE</scope>
    <source>
        <strain evidence="5">PB745_01</strain>
        <tissue evidence="5">Gill</tissue>
    </source>
</reference>
<feature type="compositionally biased region" description="Basic and acidic residues" evidence="4">
    <location>
        <begin position="134"/>
        <end position="161"/>
    </location>
</feature>
<feature type="region of interest" description="Disordered" evidence="4">
    <location>
        <begin position="122"/>
        <end position="161"/>
    </location>
</feature>
<dbReference type="PANTHER" id="PTHR11596">
    <property type="entry name" value="ALKALINE PHOSPHATASE"/>
    <property type="match status" value="1"/>
</dbReference>
<dbReference type="InterPro" id="IPR001952">
    <property type="entry name" value="Alkaline_phosphatase"/>
</dbReference>
<dbReference type="SUPFAM" id="SSF53649">
    <property type="entry name" value="Alkaline phosphatase-like"/>
    <property type="match status" value="1"/>
</dbReference>
<evidence type="ECO:0000256" key="3">
    <source>
        <dbReference type="PIRSR" id="PIRSR601952-2"/>
    </source>
</evidence>
<sequence length="161" mass="17944">MPLPKVVRRNLTGVDTTHKEFQFQAAIPTTTWGAAHGGEDVSVHATGPMSHLFHRVHEQAYVAHVMAYSACLGPYLHDCPRPVPTSPTHAQPPPPPPTLLLFNQTHHHHYHNNNTTISSNQSVLQEQHSNQHNVTDHSEGGRGDTPNFREDESHQTDDKIL</sequence>
<dbReference type="Gene3D" id="3.40.720.10">
    <property type="entry name" value="Alkaline Phosphatase, subunit A"/>
    <property type="match status" value="1"/>
</dbReference>
<dbReference type="GO" id="GO:0046872">
    <property type="term" value="F:metal ion binding"/>
    <property type="evidence" value="ECO:0007669"/>
    <property type="project" value="UniProtKB-KW"/>
</dbReference>
<accession>A0AAE1F437</accession>
<keyword evidence="2" id="KW-0597">Phosphoprotein</keyword>
<feature type="binding site" evidence="3">
    <location>
        <position position="36"/>
    </location>
    <ligand>
        <name>Zn(2+)</name>
        <dbReference type="ChEBI" id="CHEBI:29105"/>
        <label>2</label>
    </ligand>
</feature>
<dbReference type="AlphaFoldDB" id="A0AAE1F437"/>
<organism evidence="5 6">
    <name type="scientific">Petrolisthes cinctipes</name>
    <name type="common">Flat porcelain crab</name>
    <dbReference type="NCBI Taxonomy" id="88211"/>
    <lineage>
        <taxon>Eukaryota</taxon>
        <taxon>Metazoa</taxon>
        <taxon>Ecdysozoa</taxon>
        <taxon>Arthropoda</taxon>
        <taxon>Crustacea</taxon>
        <taxon>Multicrustacea</taxon>
        <taxon>Malacostraca</taxon>
        <taxon>Eumalacostraca</taxon>
        <taxon>Eucarida</taxon>
        <taxon>Decapoda</taxon>
        <taxon>Pleocyemata</taxon>
        <taxon>Anomura</taxon>
        <taxon>Galatheoidea</taxon>
        <taxon>Porcellanidae</taxon>
        <taxon>Petrolisthes</taxon>
    </lineage>
</organism>
<evidence type="ECO:0000256" key="2">
    <source>
        <dbReference type="ARBA" id="ARBA00022553"/>
    </source>
</evidence>
<protein>
    <recommendedName>
        <fullName evidence="1">alkaline phosphatase</fullName>
        <ecNumber evidence="1">3.1.3.1</ecNumber>
    </recommendedName>
</protein>
<keyword evidence="6" id="KW-1185">Reference proteome</keyword>
<dbReference type="Pfam" id="PF00245">
    <property type="entry name" value="Alk_phosphatase"/>
    <property type="match status" value="1"/>
</dbReference>
<feature type="compositionally biased region" description="Polar residues" evidence="4">
    <location>
        <begin position="122"/>
        <end position="133"/>
    </location>
</feature>
<keyword evidence="3" id="KW-0479">Metal-binding</keyword>
<evidence type="ECO:0000313" key="5">
    <source>
        <dbReference type="EMBL" id="KAK3866892.1"/>
    </source>
</evidence>
<comment type="caution">
    <text evidence="5">The sequence shown here is derived from an EMBL/GenBank/DDBJ whole genome shotgun (WGS) entry which is preliminary data.</text>
</comment>
<gene>
    <name evidence="5" type="ORF">Pcinc_027602</name>
</gene>
<keyword evidence="3" id="KW-0862">Zinc</keyword>
<dbReference type="EMBL" id="JAWQEG010003317">
    <property type="protein sequence ID" value="KAK3866892.1"/>
    <property type="molecule type" value="Genomic_DNA"/>
</dbReference>